<organism evidence="1 2">
    <name type="scientific">Actinopolymorpha pittospori</name>
    <dbReference type="NCBI Taxonomy" id="648752"/>
    <lineage>
        <taxon>Bacteria</taxon>
        <taxon>Bacillati</taxon>
        <taxon>Actinomycetota</taxon>
        <taxon>Actinomycetes</taxon>
        <taxon>Propionibacteriales</taxon>
        <taxon>Actinopolymorphaceae</taxon>
        <taxon>Actinopolymorpha</taxon>
    </lineage>
</organism>
<dbReference type="EMBL" id="JADBEM010000001">
    <property type="protein sequence ID" value="MBE1608169.1"/>
    <property type="molecule type" value="Genomic_DNA"/>
</dbReference>
<proteinExistence type="predicted"/>
<gene>
    <name evidence="1" type="ORF">HEB94_005017</name>
</gene>
<evidence type="ECO:0000313" key="2">
    <source>
        <dbReference type="Proteomes" id="UP000638648"/>
    </source>
</evidence>
<accession>A0A927MX09</accession>
<evidence type="ECO:0000313" key="1">
    <source>
        <dbReference type="EMBL" id="MBE1608169.1"/>
    </source>
</evidence>
<comment type="caution">
    <text evidence="1">The sequence shown here is derived from an EMBL/GenBank/DDBJ whole genome shotgun (WGS) entry which is preliminary data.</text>
</comment>
<reference evidence="1" key="1">
    <citation type="submission" date="2020-10" db="EMBL/GenBank/DDBJ databases">
        <title>Sequencing the genomes of 1000 actinobacteria strains.</title>
        <authorList>
            <person name="Klenk H.-P."/>
        </authorList>
    </citation>
    <scope>NUCLEOTIDE SEQUENCE</scope>
    <source>
        <strain evidence="1">DSM 45354</strain>
    </source>
</reference>
<sequence>MTAPRKVLTFYEAVELRKLAVHAIEAHGDAIRAASTDGEDVEAASAASTEATRQLHHWINVHTDYTTPETDVS</sequence>
<protein>
    <submittedName>
        <fullName evidence="1">Uncharacterized protein</fullName>
    </submittedName>
</protein>
<dbReference type="RefSeq" id="WP_192751995.1">
    <property type="nucleotide sequence ID" value="NZ_BAABJL010000192.1"/>
</dbReference>
<keyword evidence="2" id="KW-1185">Reference proteome</keyword>
<dbReference type="AlphaFoldDB" id="A0A927MX09"/>
<name>A0A927MX09_9ACTN</name>
<dbReference type="Proteomes" id="UP000638648">
    <property type="component" value="Unassembled WGS sequence"/>
</dbReference>